<gene>
    <name evidence="3" type="ORF">FCC1311_030892</name>
</gene>
<dbReference type="InterPro" id="IPR050231">
    <property type="entry name" value="Iron_ascorbate_oxido_reductase"/>
</dbReference>
<accession>A0A2R5G734</accession>
<reference evidence="3 4" key="1">
    <citation type="submission" date="2017-12" db="EMBL/GenBank/DDBJ databases">
        <title>Sequencing, de novo assembly and annotation of complete genome of a new Thraustochytrid species, strain FCC1311.</title>
        <authorList>
            <person name="Sedici K."/>
            <person name="Godart F."/>
            <person name="Aiese Cigliano R."/>
            <person name="Sanseverino W."/>
            <person name="Barakat M."/>
            <person name="Ortet P."/>
            <person name="Marechal E."/>
            <person name="Cagnac O."/>
            <person name="Amato A."/>
        </authorList>
    </citation>
    <scope>NUCLEOTIDE SEQUENCE [LARGE SCALE GENOMIC DNA]</scope>
</reference>
<evidence type="ECO:0000256" key="1">
    <source>
        <dbReference type="RuleBase" id="RU003682"/>
    </source>
</evidence>
<keyword evidence="4" id="KW-1185">Reference proteome</keyword>
<dbReference type="Gene3D" id="2.60.120.330">
    <property type="entry name" value="B-lactam Antibiotic, Isopenicillin N Synthase, Chain"/>
    <property type="match status" value="1"/>
</dbReference>
<dbReference type="InterPro" id="IPR026992">
    <property type="entry name" value="DIOX_N"/>
</dbReference>
<keyword evidence="1" id="KW-0408">Iron</keyword>
<dbReference type="OrthoDB" id="288590at2759"/>
<comment type="caution">
    <text evidence="3">The sequence shown here is derived from an EMBL/GenBank/DDBJ whole genome shotgun (WGS) entry which is preliminary data.</text>
</comment>
<dbReference type="AlphaFoldDB" id="A0A2R5G734"/>
<evidence type="ECO:0000313" key="3">
    <source>
        <dbReference type="EMBL" id="GBG26867.1"/>
    </source>
</evidence>
<dbReference type="Pfam" id="PF14226">
    <property type="entry name" value="DIOX_N"/>
    <property type="match status" value="1"/>
</dbReference>
<dbReference type="EMBL" id="BEYU01000025">
    <property type="protein sequence ID" value="GBG26867.1"/>
    <property type="molecule type" value="Genomic_DNA"/>
</dbReference>
<evidence type="ECO:0000313" key="4">
    <source>
        <dbReference type="Proteomes" id="UP000241890"/>
    </source>
</evidence>
<feature type="domain" description="Fe2OG dioxygenase" evidence="2">
    <location>
        <begin position="213"/>
        <end position="318"/>
    </location>
</feature>
<dbReference type="GO" id="GO:0016491">
    <property type="term" value="F:oxidoreductase activity"/>
    <property type="evidence" value="ECO:0007669"/>
    <property type="project" value="UniProtKB-KW"/>
</dbReference>
<name>A0A2R5G734_9STRA</name>
<dbReference type="InterPro" id="IPR005123">
    <property type="entry name" value="Oxoglu/Fe-dep_dioxygenase_dom"/>
</dbReference>
<dbReference type="Proteomes" id="UP000241890">
    <property type="component" value="Unassembled WGS sequence"/>
</dbReference>
<dbReference type="InParanoid" id="A0A2R5G734"/>
<evidence type="ECO:0000259" key="2">
    <source>
        <dbReference type="PROSITE" id="PS51471"/>
    </source>
</evidence>
<dbReference type="InterPro" id="IPR027443">
    <property type="entry name" value="IPNS-like_sf"/>
</dbReference>
<dbReference type="Pfam" id="PF03171">
    <property type="entry name" value="2OG-FeII_Oxy"/>
    <property type="match status" value="1"/>
</dbReference>
<dbReference type="PANTHER" id="PTHR47990">
    <property type="entry name" value="2-OXOGLUTARATE (2OG) AND FE(II)-DEPENDENT OXYGENASE SUPERFAMILY PROTEIN-RELATED"/>
    <property type="match status" value="1"/>
</dbReference>
<dbReference type="SUPFAM" id="SSF51197">
    <property type="entry name" value="Clavaminate synthase-like"/>
    <property type="match status" value="1"/>
</dbReference>
<dbReference type="GO" id="GO:0046872">
    <property type="term" value="F:metal ion binding"/>
    <property type="evidence" value="ECO:0007669"/>
    <property type="project" value="UniProtKB-KW"/>
</dbReference>
<sequence length="361" mass="39874">MLAKAAGTAARRARHGALRQLSASAKAAEALPLVDLSRSDEEAAEELRVAAGRFGFFYVSNHGVPREVEEGAFTALASFFANEEVKGSIHQSKTGSFRGYVGPFEQGDYGMDDTDLRKDQTTQGADKEAEAKAAMDYKELFHFGTELPRDHAVYNDLLYCDNIWPNNDPSVFREPMSVYYEEVRQLSDRLLRVSALALGLEPEFFVRQASETPMTSMNCLHYPPLETGELGSQIGIGAHTDFECLTILNMRGTNDPCLEIIRPEDGAWMPVAPREGCFVVNVGDMLARWSGDTFRSTVHRAFNHPRDHRYSIAFFRGPDFDASLAPQVGNKEKYMPPVNAGKHMLARITQANPGAVAADSA</sequence>
<keyword evidence="1" id="KW-0560">Oxidoreductase</keyword>
<organism evidence="3 4">
    <name type="scientific">Hondaea fermentalgiana</name>
    <dbReference type="NCBI Taxonomy" id="2315210"/>
    <lineage>
        <taxon>Eukaryota</taxon>
        <taxon>Sar</taxon>
        <taxon>Stramenopiles</taxon>
        <taxon>Bigyra</taxon>
        <taxon>Labyrinthulomycetes</taxon>
        <taxon>Thraustochytrida</taxon>
        <taxon>Thraustochytriidae</taxon>
        <taxon>Hondaea</taxon>
    </lineage>
</organism>
<comment type="similarity">
    <text evidence="1">Belongs to the iron/ascorbate-dependent oxidoreductase family.</text>
</comment>
<protein>
    <submittedName>
        <fullName evidence="3">1-aminocyclopropane-1-carboxylate oxidase-like 2</fullName>
    </submittedName>
</protein>
<dbReference type="InterPro" id="IPR044861">
    <property type="entry name" value="IPNS-like_FE2OG_OXY"/>
</dbReference>
<keyword evidence="1" id="KW-0479">Metal-binding</keyword>
<dbReference type="PROSITE" id="PS51471">
    <property type="entry name" value="FE2OG_OXY"/>
    <property type="match status" value="1"/>
</dbReference>
<proteinExistence type="inferred from homology"/>